<feature type="region of interest" description="Disordered" evidence="1">
    <location>
        <begin position="164"/>
        <end position="235"/>
    </location>
</feature>
<organism evidence="3 4">
    <name type="scientific">Arenimonas composti TR7-09 = DSM 18010</name>
    <dbReference type="NCBI Taxonomy" id="1121013"/>
    <lineage>
        <taxon>Bacteria</taxon>
        <taxon>Pseudomonadati</taxon>
        <taxon>Pseudomonadota</taxon>
        <taxon>Gammaproteobacteria</taxon>
        <taxon>Lysobacterales</taxon>
        <taxon>Lysobacteraceae</taxon>
        <taxon>Arenimonas</taxon>
    </lineage>
</organism>
<feature type="signal peptide" evidence="2">
    <location>
        <begin position="1"/>
        <end position="33"/>
    </location>
</feature>
<feature type="compositionally biased region" description="Pro residues" evidence="1">
    <location>
        <begin position="221"/>
        <end position="235"/>
    </location>
</feature>
<accession>A0A091BET3</accession>
<evidence type="ECO:0000256" key="1">
    <source>
        <dbReference type="SAM" id="MobiDB-lite"/>
    </source>
</evidence>
<dbReference type="STRING" id="1121013.GCA_000426365_01634"/>
<dbReference type="OrthoDB" id="5956287at2"/>
<feature type="chain" id="PRO_5001871506" description="DUF4124 domain-containing protein" evidence="2">
    <location>
        <begin position="34"/>
        <end position="296"/>
    </location>
</feature>
<reference evidence="3 4" key="1">
    <citation type="submission" date="2013-09" db="EMBL/GenBank/DDBJ databases">
        <title>Genome sequencing of Arenimonas composti.</title>
        <authorList>
            <person name="Chen F."/>
            <person name="Wang G."/>
        </authorList>
    </citation>
    <scope>NUCLEOTIDE SEQUENCE [LARGE SCALE GENOMIC DNA]</scope>
    <source>
        <strain evidence="3 4">TR7-09</strain>
    </source>
</reference>
<dbReference type="RefSeq" id="WP_026816902.1">
    <property type="nucleotide sequence ID" value="NZ_AUFF01000003.1"/>
</dbReference>
<evidence type="ECO:0000313" key="3">
    <source>
        <dbReference type="EMBL" id="KFN49319.1"/>
    </source>
</evidence>
<keyword evidence="4" id="KW-1185">Reference proteome</keyword>
<comment type="caution">
    <text evidence="3">The sequence shown here is derived from an EMBL/GenBank/DDBJ whole genome shotgun (WGS) entry which is preliminary data.</text>
</comment>
<gene>
    <name evidence="3" type="ORF">P873_11130</name>
</gene>
<keyword evidence="2" id="KW-0732">Signal</keyword>
<dbReference type="AlphaFoldDB" id="A0A091BET3"/>
<proteinExistence type="predicted"/>
<dbReference type="EMBL" id="AWXU01000037">
    <property type="protein sequence ID" value="KFN49319.1"/>
    <property type="molecule type" value="Genomic_DNA"/>
</dbReference>
<evidence type="ECO:0008006" key="5">
    <source>
        <dbReference type="Google" id="ProtNLM"/>
    </source>
</evidence>
<name>A0A091BET3_9GAMM</name>
<evidence type="ECO:0000256" key="2">
    <source>
        <dbReference type="SAM" id="SignalP"/>
    </source>
</evidence>
<protein>
    <recommendedName>
        <fullName evidence="5">DUF4124 domain-containing protein</fullName>
    </recommendedName>
</protein>
<dbReference type="Proteomes" id="UP000029391">
    <property type="component" value="Unassembled WGS sequence"/>
</dbReference>
<sequence length="296" mass="30090">MSRELPVRRFASAAPVIAGRALVVGACALAALAGAPGSAASPGAIQRCLGPDGTTIFTDRSCDSLGATPAGSFHPTPERNAGAPATIGLHGAVGGFATRGCATSPDALLEGVRSAVMAGDVNRLANYYHWAGTGSRAAFALMERLEGIVGRPLAGVELDYPAQPGGYAPDPRDFPASARSPAGGAMARTDAPPRFATEVPEPDARSQPGPAFLASLRRRAPSPPPRPADVPPPVAIVPLERGADAVAAGAPPPSPRASTPRPTGLRILQASSSTDPGSATARFGLRRNAGCWWIEF</sequence>
<evidence type="ECO:0000313" key="4">
    <source>
        <dbReference type="Proteomes" id="UP000029391"/>
    </source>
</evidence>